<proteinExistence type="predicted"/>
<evidence type="ECO:0000313" key="1">
    <source>
        <dbReference type="EMBL" id="ANI90989.1"/>
    </source>
</evidence>
<dbReference type="OrthoDB" id="4773094at2"/>
<dbReference type="STRING" id="499555.BJL86_0178"/>
<evidence type="ECO:0000313" key="2">
    <source>
        <dbReference type="Proteomes" id="UP000186104"/>
    </source>
</evidence>
<accession>A0A173LGS4</accession>
<sequence>MSEQDTPQRHVVVVFDGHEAGARTYAEWLAEETGGAIGTVDEAADPVGPLSGDLLVADTVIVVTALGADGALGGATFVLDNWDYLQDFGRRVAIAVVGMSQVFDYDRLRAIEKTIDAEKMTQLKFFQLRGKLDTASLGMRDKIALRAQVAALKARPKRTPEEQAMLDNGGNFDFTHRKSLRPLLRWVREES</sequence>
<dbReference type="EMBL" id="CP015961">
    <property type="protein sequence ID" value="ANI90989.1"/>
    <property type="molecule type" value="Genomic_DNA"/>
</dbReference>
<dbReference type="RefSeq" id="WP_067475303.1">
    <property type="nucleotide sequence ID" value="NZ_CP015961.1"/>
</dbReference>
<organism evidence="1 2">
    <name type="scientific">Dietzia timorensis</name>
    <dbReference type="NCBI Taxonomy" id="499555"/>
    <lineage>
        <taxon>Bacteria</taxon>
        <taxon>Bacillati</taxon>
        <taxon>Actinomycetota</taxon>
        <taxon>Actinomycetes</taxon>
        <taxon>Mycobacteriales</taxon>
        <taxon>Dietziaceae</taxon>
        <taxon>Dietzia</taxon>
    </lineage>
</organism>
<protein>
    <recommendedName>
        <fullName evidence="3">Flavodoxin-like domain-containing protein</fullName>
    </recommendedName>
</protein>
<dbReference type="KEGG" id="dtm:BJL86_0178"/>
<gene>
    <name evidence="1" type="ORF">BJL86_0178</name>
</gene>
<dbReference type="AlphaFoldDB" id="A0A173LGS4"/>
<dbReference type="Proteomes" id="UP000186104">
    <property type="component" value="Chromosome"/>
</dbReference>
<reference evidence="1 2" key="1">
    <citation type="submission" date="2016-06" db="EMBL/GenBank/DDBJ databases">
        <title>Complete genome sequence of a saline-alkali tolerant type strain Dietzia timorensis ID05-A0528T.</title>
        <authorList>
            <person name="Wu X."/>
        </authorList>
    </citation>
    <scope>NUCLEOTIDE SEQUENCE [LARGE SCALE GENOMIC DNA]</scope>
    <source>
        <strain evidence="1 2">ID05-A0528</strain>
    </source>
</reference>
<keyword evidence="2" id="KW-1185">Reference proteome</keyword>
<name>A0A173LGS4_9ACTN</name>
<evidence type="ECO:0008006" key="3">
    <source>
        <dbReference type="Google" id="ProtNLM"/>
    </source>
</evidence>